<evidence type="ECO:0000313" key="3">
    <source>
        <dbReference type="Proteomes" id="UP000783037"/>
    </source>
</evidence>
<dbReference type="RefSeq" id="WP_303739384.1">
    <property type="nucleotide sequence ID" value="NZ_SUTK01000044.1"/>
</dbReference>
<proteinExistence type="predicted"/>
<keyword evidence="2" id="KW-0238">DNA-binding</keyword>
<organism evidence="2 3">
    <name type="scientific">Methanobrevibacter thaueri</name>
    <dbReference type="NCBI Taxonomy" id="190975"/>
    <lineage>
        <taxon>Archaea</taxon>
        <taxon>Methanobacteriati</taxon>
        <taxon>Methanobacteriota</taxon>
        <taxon>Methanomada group</taxon>
        <taxon>Methanobacteria</taxon>
        <taxon>Methanobacteriales</taxon>
        <taxon>Methanobacteriaceae</taxon>
        <taxon>Methanobrevibacter</taxon>
    </lineage>
</organism>
<dbReference type="Gene3D" id="2.10.260.10">
    <property type="match status" value="1"/>
</dbReference>
<accession>A0A8T3VGA3</accession>
<feature type="domain" description="SpoVT-AbrB" evidence="1">
    <location>
        <begin position="5"/>
        <end position="50"/>
    </location>
</feature>
<name>A0A8T3VGA3_9EURY</name>
<dbReference type="Pfam" id="PF04014">
    <property type="entry name" value="MazE_antitoxin"/>
    <property type="match status" value="1"/>
</dbReference>
<dbReference type="InterPro" id="IPR037914">
    <property type="entry name" value="SpoVT-AbrB_sf"/>
</dbReference>
<dbReference type="SUPFAM" id="SSF89447">
    <property type="entry name" value="AbrB/MazE/MraZ-like"/>
    <property type="match status" value="1"/>
</dbReference>
<evidence type="ECO:0000313" key="2">
    <source>
        <dbReference type="EMBL" id="MBE6502294.1"/>
    </source>
</evidence>
<dbReference type="SMART" id="SM00966">
    <property type="entry name" value="SpoVT_AbrB"/>
    <property type="match status" value="1"/>
</dbReference>
<dbReference type="Proteomes" id="UP000783037">
    <property type="component" value="Unassembled WGS sequence"/>
</dbReference>
<protein>
    <submittedName>
        <fullName evidence="2">AbrB/MazE/SpoVT family DNA-binding domain-containing protein</fullName>
    </submittedName>
</protein>
<dbReference type="AlphaFoldDB" id="A0A8T3VGA3"/>
<evidence type="ECO:0000259" key="1">
    <source>
        <dbReference type="SMART" id="SM00966"/>
    </source>
</evidence>
<sequence length="78" mass="8897">MYAITKVSSSNQVVVPADFRKYYDISAGDEISWTNTEDGILLKIEKKVTEEDIIGMIKKELPYNSVEIKKRGSKGLKW</sequence>
<dbReference type="NCBIfam" id="TIGR01439">
    <property type="entry name" value="lp_hng_hel_AbrB"/>
    <property type="match status" value="1"/>
</dbReference>
<reference evidence="2" key="1">
    <citation type="submission" date="2019-04" db="EMBL/GenBank/DDBJ databases">
        <title>Evolution of Biomass-Degrading Anaerobic Consortia Revealed by Metagenomics.</title>
        <authorList>
            <person name="Peng X."/>
        </authorList>
    </citation>
    <scope>NUCLEOTIDE SEQUENCE</scope>
    <source>
        <strain evidence="2">SIG18</strain>
    </source>
</reference>
<comment type="caution">
    <text evidence="2">The sequence shown here is derived from an EMBL/GenBank/DDBJ whole genome shotgun (WGS) entry which is preliminary data.</text>
</comment>
<dbReference type="InterPro" id="IPR007159">
    <property type="entry name" value="SpoVT-AbrB_dom"/>
</dbReference>
<gene>
    <name evidence="2" type="ORF">E7Z79_07615</name>
</gene>
<dbReference type="EMBL" id="SUTK01000044">
    <property type="protein sequence ID" value="MBE6502294.1"/>
    <property type="molecule type" value="Genomic_DNA"/>
</dbReference>
<dbReference type="GO" id="GO:0003677">
    <property type="term" value="F:DNA binding"/>
    <property type="evidence" value="ECO:0007669"/>
    <property type="project" value="UniProtKB-KW"/>
</dbReference>